<dbReference type="NCBIfam" id="TIGR00516">
    <property type="entry name" value="acpS"/>
    <property type="match status" value="1"/>
</dbReference>
<comment type="subcellular location">
    <subcellularLocation>
        <location evidence="8">Cytoplasm</location>
    </subcellularLocation>
</comment>
<evidence type="ECO:0000256" key="5">
    <source>
        <dbReference type="ARBA" id="ARBA00022842"/>
    </source>
</evidence>
<protein>
    <recommendedName>
        <fullName evidence="8">Holo-[acyl-carrier-protein] synthase</fullName>
        <shortName evidence="8">Holo-ACP synthase</shortName>
        <ecNumber evidence="8">2.7.8.7</ecNumber>
    </recommendedName>
    <alternativeName>
        <fullName evidence="8">4'-phosphopantetheinyl transferase AcpS</fullName>
    </alternativeName>
</protein>
<dbReference type="EMBL" id="QMFB01000021">
    <property type="protein sequence ID" value="RAV16451.1"/>
    <property type="molecule type" value="Genomic_DNA"/>
</dbReference>
<reference evidence="10 11" key="1">
    <citation type="journal article" date="2009" name="Int. J. Syst. Evol. Microbiol.">
        <title>Paenibacillus contaminans sp. nov., isolated from a contaminated laboratory plate.</title>
        <authorList>
            <person name="Chou J.H."/>
            <person name="Lee J.H."/>
            <person name="Lin M.C."/>
            <person name="Chang P.S."/>
            <person name="Arun A.B."/>
            <person name="Young C.C."/>
            <person name="Chen W.M."/>
        </authorList>
    </citation>
    <scope>NUCLEOTIDE SEQUENCE [LARGE SCALE GENOMIC DNA]</scope>
    <source>
        <strain evidence="10 11">CKOBP-6</strain>
    </source>
</reference>
<organism evidence="10 11">
    <name type="scientific">Paenibacillus contaminans</name>
    <dbReference type="NCBI Taxonomy" id="450362"/>
    <lineage>
        <taxon>Bacteria</taxon>
        <taxon>Bacillati</taxon>
        <taxon>Bacillota</taxon>
        <taxon>Bacilli</taxon>
        <taxon>Bacillales</taxon>
        <taxon>Paenibacillaceae</taxon>
        <taxon>Paenibacillus</taxon>
    </lineage>
</organism>
<dbReference type="GO" id="GO:0006633">
    <property type="term" value="P:fatty acid biosynthetic process"/>
    <property type="evidence" value="ECO:0007669"/>
    <property type="project" value="UniProtKB-UniRule"/>
</dbReference>
<comment type="function">
    <text evidence="8">Transfers the 4'-phosphopantetheine moiety from coenzyme A to a Ser of acyl-carrier-protein.</text>
</comment>
<evidence type="ECO:0000256" key="2">
    <source>
        <dbReference type="ARBA" id="ARBA00022679"/>
    </source>
</evidence>
<feature type="binding site" evidence="8">
    <location>
        <position position="8"/>
    </location>
    <ligand>
        <name>Mg(2+)</name>
        <dbReference type="ChEBI" id="CHEBI:18420"/>
    </ligand>
</feature>
<dbReference type="SUPFAM" id="SSF56214">
    <property type="entry name" value="4'-phosphopantetheinyl transferase"/>
    <property type="match status" value="1"/>
</dbReference>
<dbReference type="InterPro" id="IPR037143">
    <property type="entry name" value="4-PPantetheinyl_Trfase_dom_sf"/>
</dbReference>
<dbReference type="HAMAP" id="MF_00101">
    <property type="entry name" value="AcpS"/>
    <property type="match status" value="1"/>
</dbReference>
<gene>
    <name evidence="8 10" type="primary">acpS</name>
    <name evidence="10" type="ORF">DQG23_28450</name>
</gene>
<feature type="domain" description="4'-phosphopantetheinyl transferase" evidence="9">
    <location>
        <begin position="4"/>
        <end position="130"/>
    </location>
</feature>
<dbReference type="InterPro" id="IPR002582">
    <property type="entry name" value="ACPS"/>
</dbReference>
<dbReference type="Gene3D" id="3.90.470.20">
    <property type="entry name" value="4'-phosphopantetheinyl transferase domain"/>
    <property type="match status" value="1"/>
</dbReference>
<evidence type="ECO:0000256" key="1">
    <source>
        <dbReference type="ARBA" id="ARBA00022516"/>
    </source>
</evidence>
<sequence>MIIGVGIDLLDLDRVRKLLMQTAGERFIERVLTPAERELLERRLGATIAETLAALRNAGPSGQASGAASGIPPKMARLTEFVSGRFSAKEAVVKALGCGVGKAVGFQDIEVLPDPMGKPNVRLSQAAAERLSLDASFRIHLSITHSRDTAGAYAVAERIVTAED</sequence>
<dbReference type="GO" id="GO:0008897">
    <property type="term" value="F:holo-[acyl-carrier-protein] synthase activity"/>
    <property type="evidence" value="ECO:0007669"/>
    <property type="project" value="UniProtKB-UniRule"/>
</dbReference>
<evidence type="ECO:0000256" key="6">
    <source>
        <dbReference type="ARBA" id="ARBA00023098"/>
    </source>
</evidence>
<comment type="catalytic activity">
    <reaction evidence="8">
        <text>apo-[ACP] + CoA = holo-[ACP] + adenosine 3',5'-bisphosphate + H(+)</text>
        <dbReference type="Rhea" id="RHEA:12068"/>
        <dbReference type="Rhea" id="RHEA-COMP:9685"/>
        <dbReference type="Rhea" id="RHEA-COMP:9690"/>
        <dbReference type="ChEBI" id="CHEBI:15378"/>
        <dbReference type="ChEBI" id="CHEBI:29999"/>
        <dbReference type="ChEBI" id="CHEBI:57287"/>
        <dbReference type="ChEBI" id="CHEBI:58343"/>
        <dbReference type="ChEBI" id="CHEBI:64479"/>
        <dbReference type="EC" id="2.7.8.7"/>
    </reaction>
</comment>
<comment type="similarity">
    <text evidence="8">Belongs to the P-Pant transferase superfamily. AcpS family.</text>
</comment>
<feature type="binding site" evidence="8">
    <location>
        <position position="90"/>
    </location>
    <ligand>
        <name>Mg(2+)</name>
        <dbReference type="ChEBI" id="CHEBI:18420"/>
    </ligand>
</feature>
<evidence type="ECO:0000313" key="11">
    <source>
        <dbReference type="Proteomes" id="UP000250369"/>
    </source>
</evidence>
<dbReference type="EC" id="2.7.8.7" evidence="8"/>
<evidence type="ECO:0000256" key="4">
    <source>
        <dbReference type="ARBA" id="ARBA00022832"/>
    </source>
</evidence>
<keyword evidence="4 8" id="KW-0276">Fatty acid metabolism</keyword>
<evidence type="ECO:0000256" key="3">
    <source>
        <dbReference type="ARBA" id="ARBA00022723"/>
    </source>
</evidence>
<name>A0A329M920_9BACL</name>
<comment type="caution">
    <text evidence="10">The sequence shown here is derived from an EMBL/GenBank/DDBJ whole genome shotgun (WGS) entry which is preliminary data.</text>
</comment>
<keyword evidence="8" id="KW-0963">Cytoplasm</keyword>
<dbReference type="Pfam" id="PF01648">
    <property type="entry name" value="ACPS"/>
    <property type="match status" value="1"/>
</dbReference>
<dbReference type="InterPro" id="IPR004568">
    <property type="entry name" value="Ppantetheine-prot_Trfase_dom"/>
</dbReference>
<keyword evidence="7 8" id="KW-0275">Fatty acid biosynthesis</keyword>
<dbReference type="RefSeq" id="WP_113034433.1">
    <property type="nucleotide sequence ID" value="NZ_QMFB01000021.1"/>
</dbReference>
<keyword evidence="3 8" id="KW-0479">Metal-binding</keyword>
<dbReference type="Proteomes" id="UP000250369">
    <property type="component" value="Unassembled WGS sequence"/>
</dbReference>
<keyword evidence="1 8" id="KW-0444">Lipid biosynthesis</keyword>
<dbReference type="GO" id="GO:0000287">
    <property type="term" value="F:magnesium ion binding"/>
    <property type="evidence" value="ECO:0007669"/>
    <property type="project" value="UniProtKB-UniRule"/>
</dbReference>
<keyword evidence="2 8" id="KW-0808">Transferase</keyword>
<proteinExistence type="inferred from homology"/>
<comment type="cofactor">
    <cofactor evidence="8">
        <name>Mg(2+)</name>
        <dbReference type="ChEBI" id="CHEBI:18420"/>
    </cofactor>
</comment>
<evidence type="ECO:0000256" key="8">
    <source>
        <dbReference type="HAMAP-Rule" id="MF_00101"/>
    </source>
</evidence>
<accession>A0A329M920</accession>
<keyword evidence="6 8" id="KW-0443">Lipid metabolism</keyword>
<dbReference type="InterPro" id="IPR008278">
    <property type="entry name" value="4-PPantetheinyl_Trfase_dom"/>
</dbReference>
<dbReference type="GO" id="GO:0005737">
    <property type="term" value="C:cytoplasm"/>
    <property type="evidence" value="ECO:0007669"/>
    <property type="project" value="UniProtKB-SubCell"/>
</dbReference>
<keyword evidence="5 8" id="KW-0460">Magnesium</keyword>
<evidence type="ECO:0000256" key="7">
    <source>
        <dbReference type="ARBA" id="ARBA00023160"/>
    </source>
</evidence>
<keyword evidence="11" id="KW-1185">Reference proteome</keyword>
<dbReference type="NCBIfam" id="TIGR00556">
    <property type="entry name" value="pantethn_trn"/>
    <property type="match status" value="1"/>
</dbReference>
<dbReference type="AlphaFoldDB" id="A0A329M920"/>
<evidence type="ECO:0000313" key="10">
    <source>
        <dbReference type="EMBL" id="RAV16451.1"/>
    </source>
</evidence>
<evidence type="ECO:0000259" key="9">
    <source>
        <dbReference type="Pfam" id="PF01648"/>
    </source>
</evidence>
<dbReference type="OrthoDB" id="517356at2"/>